<dbReference type="SUPFAM" id="SSF47226">
    <property type="entry name" value="Histidine-containing phosphotransfer domain, HPT domain"/>
    <property type="match status" value="1"/>
</dbReference>
<name>C3XB48_OXAFO</name>
<dbReference type="STRING" id="847.BRW83_0652"/>
<dbReference type="GO" id="GO:0000160">
    <property type="term" value="P:phosphorelay signal transduction system"/>
    <property type="evidence" value="ECO:0007669"/>
    <property type="project" value="UniProtKB-KW"/>
</dbReference>
<keyword evidence="2" id="KW-0597">Phosphoprotein</keyword>
<evidence type="ECO:0000256" key="2">
    <source>
        <dbReference type="PROSITE-ProRule" id="PRU00110"/>
    </source>
</evidence>
<dbReference type="GeneID" id="77134559"/>
<sequence>MNLKDALELAGVDYEMTLNRFSNNAMLLERFVKKFPNDKTFEELDAAVGDKRYGDVERSAHTLKGIAANLGFQYLSDLSAEVVNLVRSDHYDKDNIGIAFSRVAEEYEKVVSCVNRLD</sequence>
<protein>
    <recommendedName>
        <fullName evidence="3">HPt domain-containing protein</fullName>
    </recommendedName>
</protein>
<dbReference type="PROSITE" id="PS50894">
    <property type="entry name" value="HPT"/>
    <property type="match status" value="1"/>
</dbReference>
<dbReference type="HOGENOM" id="CLU_131453_0_1_4"/>
<accession>C3XB48</accession>
<feature type="modified residue" description="Phosphohistidine" evidence="2">
    <location>
        <position position="61"/>
    </location>
</feature>
<evidence type="ECO:0000313" key="5">
    <source>
        <dbReference type="Proteomes" id="UP000005089"/>
    </source>
</evidence>
<dbReference type="RefSeq" id="WP_005881566.1">
    <property type="nucleotide sequence ID" value="NZ_CP019430.1"/>
</dbReference>
<organism evidence="4 5">
    <name type="scientific">Oxalobacter formigenes OXCC13</name>
    <dbReference type="NCBI Taxonomy" id="556269"/>
    <lineage>
        <taxon>Bacteria</taxon>
        <taxon>Pseudomonadati</taxon>
        <taxon>Pseudomonadota</taxon>
        <taxon>Betaproteobacteria</taxon>
        <taxon>Burkholderiales</taxon>
        <taxon>Oxalobacteraceae</taxon>
        <taxon>Oxalobacter</taxon>
    </lineage>
</organism>
<gene>
    <name evidence="4" type="ORF">OFBG_01452</name>
</gene>
<keyword evidence="1" id="KW-0902">Two-component regulatory system</keyword>
<dbReference type="Gene3D" id="1.20.120.160">
    <property type="entry name" value="HPT domain"/>
    <property type="match status" value="1"/>
</dbReference>
<proteinExistence type="predicted"/>
<dbReference type="InterPro" id="IPR036641">
    <property type="entry name" value="HPT_dom_sf"/>
</dbReference>
<dbReference type="Pfam" id="PF01627">
    <property type="entry name" value="Hpt"/>
    <property type="match status" value="1"/>
</dbReference>
<dbReference type="InterPro" id="IPR008207">
    <property type="entry name" value="Sig_transdc_His_kin_Hpt_dom"/>
</dbReference>
<keyword evidence="5" id="KW-1185">Reference proteome</keyword>
<evidence type="ECO:0000313" key="4">
    <source>
        <dbReference type="EMBL" id="EEO30424.1"/>
    </source>
</evidence>
<dbReference type="Proteomes" id="UP000005089">
    <property type="component" value="Unassembled WGS sequence"/>
</dbReference>
<dbReference type="GO" id="GO:0004672">
    <property type="term" value="F:protein kinase activity"/>
    <property type="evidence" value="ECO:0007669"/>
    <property type="project" value="UniProtKB-ARBA"/>
</dbReference>
<dbReference type="OrthoDB" id="7867809at2"/>
<evidence type="ECO:0000256" key="1">
    <source>
        <dbReference type="ARBA" id="ARBA00023012"/>
    </source>
</evidence>
<dbReference type="EMBL" id="GG658170">
    <property type="protein sequence ID" value="EEO30424.1"/>
    <property type="molecule type" value="Genomic_DNA"/>
</dbReference>
<dbReference type="AlphaFoldDB" id="C3XB48"/>
<feature type="domain" description="HPt" evidence="3">
    <location>
        <begin position="20"/>
        <end position="118"/>
    </location>
</feature>
<dbReference type="eggNOG" id="COG2198">
    <property type="taxonomic scope" value="Bacteria"/>
</dbReference>
<reference evidence="4 5" key="1">
    <citation type="submission" date="2009-02" db="EMBL/GenBank/DDBJ databases">
        <title>The Genome Sequence of Oxalobacter formigenes OXCC13.</title>
        <authorList>
            <consortium name="The Broad Institute Genome Sequencing Platform"/>
            <person name="Ward D."/>
            <person name="Young S.K."/>
            <person name="Kodira C.D."/>
            <person name="Zeng Q."/>
            <person name="Koehrsen M."/>
            <person name="Alvarado L."/>
            <person name="Berlin A."/>
            <person name="Borenstein D."/>
            <person name="Chen Z."/>
            <person name="Engels R."/>
            <person name="Freedman E."/>
            <person name="Gellesch M."/>
            <person name="Goldberg J."/>
            <person name="Griggs A."/>
            <person name="Gujja S."/>
            <person name="Heiman D."/>
            <person name="Hepburn T."/>
            <person name="Howarth C."/>
            <person name="Jen D."/>
            <person name="Larson L."/>
            <person name="Lewis B."/>
            <person name="Mehta T."/>
            <person name="Park D."/>
            <person name="Pearson M."/>
            <person name="Roberts A."/>
            <person name="Saif S."/>
            <person name="Shea T."/>
            <person name="Shenoy N."/>
            <person name="Sisk P."/>
            <person name="Stolte C."/>
            <person name="Sykes S."/>
            <person name="Walk T."/>
            <person name="White J."/>
            <person name="Yandava C."/>
            <person name="Allison M.J."/>
            <person name="Lander E."/>
            <person name="Nusbaum C."/>
            <person name="Galagan J."/>
            <person name="Birren B."/>
        </authorList>
    </citation>
    <scope>NUCLEOTIDE SEQUENCE [LARGE SCALE GENOMIC DNA]</scope>
    <source>
        <strain evidence="4 5">OXCC13</strain>
    </source>
</reference>
<evidence type="ECO:0000259" key="3">
    <source>
        <dbReference type="PROSITE" id="PS50894"/>
    </source>
</evidence>